<accession>A0AAE3ZF22</accession>
<gene>
    <name evidence="2" type="ORF">JOF55_002258</name>
</gene>
<keyword evidence="2" id="KW-0808">Transferase</keyword>
<dbReference type="Pfam" id="PF08241">
    <property type="entry name" value="Methyltransf_11"/>
    <property type="match status" value="1"/>
</dbReference>
<dbReference type="InterPro" id="IPR013216">
    <property type="entry name" value="Methyltransf_11"/>
</dbReference>
<dbReference type="CDD" id="cd02440">
    <property type="entry name" value="AdoMet_MTases"/>
    <property type="match status" value="1"/>
</dbReference>
<dbReference type="EMBL" id="JAVDXW010000001">
    <property type="protein sequence ID" value="MDR7302077.1"/>
    <property type="molecule type" value="Genomic_DNA"/>
</dbReference>
<name>A0AAE3ZF22_9ACTN</name>
<dbReference type="AlphaFoldDB" id="A0AAE3ZF22"/>
<dbReference type="Proteomes" id="UP001180845">
    <property type="component" value="Unassembled WGS sequence"/>
</dbReference>
<dbReference type="GO" id="GO:0008757">
    <property type="term" value="F:S-adenosylmethionine-dependent methyltransferase activity"/>
    <property type="evidence" value="ECO:0007669"/>
    <property type="project" value="InterPro"/>
</dbReference>
<evidence type="ECO:0000313" key="2">
    <source>
        <dbReference type="EMBL" id="MDR7302077.1"/>
    </source>
</evidence>
<sequence>MSVHPQPRTLVRSSRRGLARCLQRAQLRRYLASTSMPKLHLGAGHNHLDGWLNTDRDVDSGTVMLDVAQSFPLPSGAFHCVFSEHLIEHLPYATGVAMLRECRRVLAPGGWIRMATPDLGAIVSVLDGSGGQLGERYAAWLADSYFPDAPGSAATFAVNQVMRGWGHRFVYDEATLRATLEAVGFTDVQRCSFRDSANPALVGLEDHGVADGNAEMTRFETMSLEARLPA</sequence>
<dbReference type="SUPFAM" id="SSF53335">
    <property type="entry name" value="S-adenosyl-L-methionine-dependent methyltransferases"/>
    <property type="match status" value="1"/>
</dbReference>
<comment type="caution">
    <text evidence="2">The sequence shown here is derived from an EMBL/GenBank/DDBJ whole genome shotgun (WGS) entry which is preliminary data.</text>
</comment>
<dbReference type="Gene3D" id="3.40.50.150">
    <property type="entry name" value="Vaccinia Virus protein VP39"/>
    <property type="match status" value="1"/>
</dbReference>
<keyword evidence="3" id="KW-1185">Reference proteome</keyword>
<protein>
    <submittedName>
        <fullName evidence="2">SAM-dependent methyltransferase</fullName>
    </submittedName>
</protein>
<evidence type="ECO:0000313" key="3">
    <source>
        <dbReference type="Proteomes" id="UP001180845"/>
    </source>
</evidence>
<dbReference type="GO" id="GO:0032259">
    <property type="term" value="P:methylation"/>
    <property type="evidence" value="ECO:0007669"/>
    <property type="project" value="UniProtKB-KW"/>
</dbReference>
<dbReference type="RefSeq" id="WP_310273291.1">
    <property type="nucleotide sequence ID" value="NZ_JAVDXW010000001.1"/>
</dbReference>
<feature type="domain" description="Methyltransferase type 11" evidence="1">
    <location>
        <begin position="66"/>
        <end position="112"/>
    </location>
</feature>
<dbReference type="InterPro" id="IPR029063">
    <property type="entry name" value="SAM-dependent_MTases_sf"/>
</dbReference>
<reference evidence="2" key="1">
    <citation type="submission" date="2023-07" db="EMBL/GenBank/DDBJ databases">
        <title>Sequencing the genomes of 1000 actinobacteria strains.</title>
        <authorList>
            <person name="Klenk H.-P."/>
        </authorList>
    </citation>
    <scope>NUCLEOTIDE SEQUENCE</scope>
    <source>
        <strain evidence="2">DSM 45977</strain>
    </source>
</reference>
<evidence type="ECO:0000259" key="1">
    <source>
        <dbReference type="Pfam" id="PF08241"/>
    </source>
</evidence>
<keyword evidence="2" id="KW-0489">Methyltransferase</keyword>
<proteinExistence type="predicted"/>
<organism evidence="2 3">
    <name type="scientific">Haloactinomyces albus</name>
    <dbReference type="NCBI Taxonomy" id="1352928"/>
    <lineage>
        <taxon>Bacteria</taxon>
        <taxon>Bacillati</taxon>
        <taxon>Actinomycetota</taxon>
        <taxon>Actinomycetes</taxon>
        <taxon>Actinopolysporales</taxon>
        <taxon>Actinopolysporaceae</taxon>
        <taxon>Haloactinomyces</taxon>
    </lineage>
</organism>